<keyword evidence="1" id="KW-0812">Transmembrane</keyword>
<evidence type="ECO:0000313" key="3">
    <source>
        <dbReference type="Proteomes" id="UP000663852"/>
    </source>
</evidence>
<evidence type="ECO:0000256" key="1">
    <source>
        <dbReference type="SAM" id="Phobius"/>
    </source>
</evidence>
<keyword evidence="1" id="KW-0472">Membrane</keyword>
<dbReference type="Proteomes" id="UP000663852">
    <property type="component" value="Unassembled WGS sequence"/>
</dbReference>
<evidence type="ECO:0000313" key="2">
    <source>
        <dbReference type="EMBL" id="CAF1534665.1"/>
    </source>
</evidence>
<evidence type="ECO:0008006" key="4">
    <source>
        <dbReference type="Google" id="ProtNLM"/>
    </source>
</evidence>
<dbReference type="PANTHER" id="PTHR36453:SF1">
    <property type="entry name" value="RIGHT HANDED BETA HELIX DOMAIN-CONTAINING PROTEIN"/>
    <property type="match status" value="1"/>
</dbReference>
<gene>
    <name evidence="2" type="ORF">EDS130_LOCUS44849</name>
</gene>
<accession>A0A815VXP3</accession>
<dbReference type="AlphaFoldDB" id="A0A815VXP3"/>
<organism evidence="2 3">
    <name type="scientific">Adineta ricciae</name>
    <name type="common">Rotifer</name>
    <dbReference type="NCBI Taxonomy" id="249248"/>
    <lineage>
        <taxon>Eukaryota</taxon>
        <taxon>Metazoa</taxon>
        <taxon>Spiralia</taxon>
        <taxon>Gnathifera</taxon>
        <taxon>Rotifera</taxon>
        <taxon>Eurotatoria</taxon>
        <taxon>Bdelloidea</taxon>
        <taxon>Adinetida</taxon>
        <taxon>Adinetidae</taxon>
        <taxon>Adineta</taxon>
    </lineage>
</organism>
<feature type="transmembrane region" description="Helical" evidence="1">
    <location>
        <begin position="23"/>
        <end position="41"/>
    </location>
</feature>
<dbReference type="EMBL" id="CAJNOJ010000937">
    <property type="protein sequence ID" value="CAF1534665.1"/>
    <property type="molecule type" value="Genomic_DNA"/>
</dbReference>
<sequence length="856" mass="96215">MISVLQNQNEFDITMFYKIKMNLILRVLIFHCFISILYAHFGPKYSPEPFYSLPNTVNNPNVPLDIDCALRAFAIEMANYIAPPPFKSNWTSLVESAIQFNQCHNTSRTHPHLQPSSPLTKSNQQLCNNSFYVHHSKGNDFFDGSFQYPFQTIQTALDHVRLQRQINPRLTQNTSCIIIRGGTYYLGTNASTTTSQKGVIALTSNDSNLIIKNYEDERVILSGGTLLDLKWSFHSKASTGGNIMKAEIPLWVNVDEFNELYIDDQRAIVAKYPNGDPSTQGLYADHPGFSYDSQGWLSPIRRSSVEIHVQEPYRNGTFFPYHQFGIGGGASVFDPPRNFWSTWSPPAGGNYGVPSGLVVKNGALPNLPKWSNPSTGFVHAFHSGYWGSWVFDIESVNSSQNTIVFGKGGFQEARGSDQGGPFYVSNIFEELDSPNEWFLDQTSRTLYFMPNDTMPNVFVASQVPCLISLGGSDINDPVENVLIQGLTFTQTSNTYMKEYMAPSGGDWSVHRGGTIYMRNTKQISIVQNVFTELGSNGIAIIDYNEQNSITWNEFAWLADSGVIVVGTTNGIDGYSVNSQPTNILIESNLFRETGIYMKQSSPVLIAVSRSIQVVGNVMFNMPRAGVNINDGYYGNHSISRNVIFNSVRETSDHGPINTWDRQPYLTDAVQPNVPSLWQHVTYIDHNVLFNNYRSVWPIDHDDGSCIYEDSYNFQVYGGKKNYLGHSKTDHHEIYVYSDLSTGGFGSNNCLNNYAPQRGVSAWNENWIENTCILYSRTSPYNLENCDVSDLYIPYVASNKIYIPPGSREIFYCKVNGTMMELNLQQWQSYGIDKGTVVNDAPDVNTIIDWGRKMLQG</sequence>
<name>A0A815VXP3_ADIRI</name>
<proteinExistence type="predicted"/>
<dbReference type="InterPro" id="IPR012334">
    <property type="entry name" value="Pectin_lyas_fold"/>
</dbReference>
<dbReference type="InterPro" id="IPR011050">
    <property type="entry name" value="Pectin_lyase_fold/virulence"/>
</dbReference>
<dbReference type="SUPFAM" id="SSF51126">
    <property type="entry name" value="Pectin lyase-like"/>
    <property type="match status" value="1"/>
</dbReference>
<comment type="caution">
    <text evidence="2">The sequence shown here is derived from an EMBL/GenBank/DDBJ whole genome shotgun (WGS) entry which is preliminary data.</text>
</comment>
<dbReference type="OrthoDB" id="5949092at2759"/>
<dbReference type="PANTHER" id="PTHR36453">
    <property type="entry name" value="SECRETED PROTEIN-RELATED"/>
    <property type="match status" value="1"/>
</dbReference>
<dbReference type="Gene3D" id="2.160.20.10">
    <property type="entry name" value="Single-stranded right-handed beta-helix, Pectin lyase-like"/>
    <property type="match status" value="2"/>
</dbReference>
<protein>
    <recommendedName>
        <fullName evidence="4">Right handed beta helix domain-containing protein</fullName>
    </recommendedName>
</protein>
<reference evidence="2" key="1">
    <citation type="submission" date="2021-02" db="EMBL/GenBank/DDBJ databases">
        <authorList>
            <person name="Nowell W R."/>
        </authorList>
    </citation>
    <scope>NUCLEOTIDE SEQUENCE</scope>
</reference>
<keyword evidence="1" id="KW-1133">Transmembrane helix</keyword>